<gene>
    <name evidence="2" type="ORF">CAPTEDRAFT_196131</name>
</gene>
<protein>
    <submittedName>
        <fullName evidence="2 3">Uncharacterized protein</fullName>
    </submittedName>
</protein>
<dbReference type="EnsemblMetazoa" id="CapteT196131">
    <property type="protein sequence ID" value="CapteP196131"/>
    <property type="gene ID" value="CapteG196131"/>
</dbReference>
<dbReference type="Proteomes" id="UP000014760">
    <property type="component" value="Unassembled WGS sequence"/>
</dbReference>
<dbReference type="AlphaFoldDB" id="R7U8K9"/>
<evidence type="ECO:0000256" key="1">
    <source>
        <dbReference type="SAM" id="SignalP"/>
    </source>
</evidence>
<feature type="signal peptide" evidence="1">
    <location>
        <begin position="1"/>
        <end position="19"/>
    </location>
</feature>
<sequence length="133" mass="14318">MKLALIIFAVGLCACQVIAKSAPADLGPCVAKEQAICAERLGCQCQTDKDCTLSETKTPCDDMICNDAYLDSVNLRNPGMYWNTDECHDCIRCTISNDSTVTRSPVLTFANRNTVANGDTVGAIDSNAFDNLD</sequence>
<name>R7U8K9_CAPTE</name>
<proteinExistence type="predicted"/>
<keyword evidence="1" id="KW-0732">Signal</keyword>
<reference evidence="3" key="3">
    <citation type="submission" date="2015-06" db="UniProtKB">
        <authorList>
            <consortium name="EnsemblMetazoa"/>
        </authorList>
    </citation>
    <scope>IDENTIFICATION</scope>
</reference>
<reference evidence="2 4" key="2">
    <citation type="journal article" date="2013" name="Nature">
        <title>Insights into bilaterian evolution from three spiralian genomes.</title>
        <authorList>
            <person name="Simakov O."/>
            <person name="Marletaz F."/>
            <person name="Cho S.J."/>
            <person name="Edsinger-Gonzales E."/>
            <person name="Havlak P."/>
            <person name="Hellsten U."/>
            <person name="Kuo D.H."/>
            <person name="Larsson T."/>
            <person name="Lv J."/>
            <person name="Arendt D."/>
            <person name="Savage R."/>
            <person name="Osoegawa K."/>
            <person name="de Jong P."/>
            <person name="Grimwood J."/>
            <person name="Chapman J.A."/>
            <person name="Shapiro H."/>
            <person name="Aerts A."/>
            <person name="Otillar R.P."/>
            <person name="Terry A.Y."/>
            <person name="Boore J.L."/>
            <person name="Grigoriev I.V."/>
            <person name="Lindberg D.R."/>
            <person name="Seaver E.C."/>
            <person name="Weisblat D.A."/>
            <person name="Putnam N.H."/>
            <person name="Rokhsar D.S."/>
        </authorList>
    </citation>
    <scope>NUCLEOTIDE SEQUENCE</scope>
    <source>
        <strain evidence="2 4">I ESC-2004</strain>
    </source>
</reference>
<dbReference type="PROSITE" id="PS51257">
    <property type="entry name" value="PROKAR_LIPOPROTEIN"/>
    <property type="match status" value="1"/>
</dbReference>
<accession>R7U8K9</accession>
<dbReference type="HOGENOM" id="CLU_1908668_0_0_1"/>
<keyword evidence="4" id="KW-1185">Reference proteome</keyword>
<reference evidence="4" key="1">
    <citation type="submission" date="2012-12" db="EMBL/GenBank/DDBJ databases">
        <authorList>
            <person name="Hellsten U."/>
            <person name="Grimwood J."/>
            <person name="Chapman J.A."/>
            <person name="Shapiro H."/>
            <person name="Aerts A."/>
            <person name="Otillar R.P."/>
            <person name="Terry A.Y."/>
            <person name="Boore J.L."/>
            <person name="Simakov O."/>
            <person name="Marletaz F."/>
            <person name="Cho S.-J."/>
            <person name="Edsinger-Gonzales E."/>
            <person name="Havlak P."/>
            <person name="Kuo D.-H."/>
            <person name="Larsson T."/>
            <person name="Lv J."/>
            <person name="Arendt D."/>
            <person name="Savage R."/>
            <person name="Osoegawa K."/>
            <person name="de Jong P."/>
            <person name="Lindberg D.R."/>
            <person name="Seaver E.C."/>
            <person name="Weisblat D.A."/>
            <person name="Putnam N.H."/>
            <person name="Grigoriev I.V."/>
            <person name="Rokhsar D.S."/>
        </authorList>
    </citation>
    <scope>NUCLEOTIDE SEQUENCE</scope>
    <source>
        <strain evidence="4">I ESC-2004</strain>
    </source>
</reference>
<organism evidence="2">
    <name type="scientific">Capitella teleta</name>
    <name type="common">Polychaete worm</name>
    <dbReference type="NCBI Taxonomy" id="283909"/>
    <lineage>
        <taxon>Eukaryota</taxon>
        <taxon>Metazoa</taxon>
        <taxon>Spiralia</taxon>
        <taxon>Lophotrochozoa</taxon>
        <taxon>Annelida</taxon>
        <taxon>Polychaeta</taxon>
        <taxon>Sedentaria</taxon>
        <taxon>Scolecida</taxon>
        <taxon>Capitellidae</taxon>
        <taxon>Capitella</taxon>
    </lineage>
</organism>
<dbReference type="EMBL" id="AMQN01001915">
    <property type="status" value="NOT_ANNOTATED_CDS"/>
    <property type="molecule type" value="Genomic_DNA"/>
</dbReference>
<evidence type="ECO:0000313" key="4">
    <source>
        <dbReference type="Proteomes" id="UP000014760"/>
    </source>
</evidence>
<dbReference type="EMBL" id="KB306824">
    <property type="protein sequence ID" value="ELT99445.1"/>
    <property type="molecule type" value="Genomic_DNA"/>
</dbReference>
<evidence type="ECO:0000313" key="2">
    <source>
        <dbReference type="EMBL" id="ELT99445.1"/>
    </source>
</evidence>
<evidence type="ECO:0000313" key="3">
    <source>
        <dbReference type="EnsemblMetazoa" id="CapteP196131"/>
    </source>
</evidence>
<feature type="chain" id="PRO_5008787766" evidence="1">
    <location>
        <begin position="20"/>
        <end position="133"/>
    </location>
</feature>